<dbReference type="InterPro" id="IPR036291">
    <property type="entry name" value="NAD(P)-bd_dom_sf"/>
</dbReference>
<sequence>MKKVKVAIVGLGSVAQIIHLPILESLSDRYEIVSVCDVSRKLLQAIGDRYRIPDRYTDVAEMMRSTDAEAVFVLNSDEYHAECAILALRHGKHVLIEKPVCLCPEDAEAIIRARDEAGKQVMVGYMRRFAPAYTEAVEEVRALDKINYARIRAIIGPNRFFIDETSNVLLPDDIPEEFTQDRVRRGRRMTELALGELAAQYGSVYRHMCGLNSHDLSAMRELIGFPRRVGAASSWKGGHYITALFEFDGYWATFETGVDLNRRFDAHLQVYGDTKAITVQYDTPYIRHLPTTKIVEETVGTSFTRTVVSPTFKDPYTVELEYFHQVVTKGMQPKTTVEDSLDDLRLFRMIVDALVAGR</sequence>
<evidence type="ECO:0000259" key="1">
    <source>
        <dbReference type="Pfam" id="PF01408"/>
    </source>
</evidence>
<comment type="caution">
    <text evidence="2">The sequence shown here is derived from an EMBL/GenBank/DDBJ whole genome shotgun (WGS) entry which is preliminary data.</text>
</comment>
<dbReference type="PANTHER" id="PTHR43708:SF4">
    <property type="entry name" value="OXIDOREDUCTASE YCEM-RELATED"/>
    <property type="match status" value="1"/>
</dbReference>
<gene>
    <name evidence="2" type="ORF">D7M11_31260</name>
</gene>
<dbReference type="OrthoDB" id="9815825at2"/>
<dbReference type="AlphaFoldDB" id="A0A3B0B5M4"/>
<accession>A0A3B0B5M4</accession>
<dbReference type="RefSeq" id="WP_120751213.1">
    <property type="nucleotide sequence ID" value="NZ_RBAH01000034.1"/>
</dbReference>
<dbReference type="Gene3D" id="3.30.360.10">
    <property type="entry name" value="Dihydrodipicolinate Reductase, domain 2"/>
    <property type="match status" value="1"/>
</dbReference>
<feature type="domain" description="Gfo/Idh/MocA-like oxidoreductase N-terminal" evidence="1">
    <location>
        <begin position="4"/>
        <end position="125"/>
    </location>
</feature>
<reference evidence="2 3" key="1">
    <citation type="journal article" date="2007" name="Int. J. Syst. Evol. Microbiol.">
        <title>Paenibacillus ginsengarvi sp. nov., isolated from soil from ginseng cultivation.</title>
        <authorList>
            <person name="Yoon M.H."/>
            <person name="Ten L.N."/>
            <person name="Im W.T."/>
        </authorList>
    </citation>
    <scope>NUCLEOTIDE SEQUENCE [LARGE SCALE GENOMIC DNA]</scope>
    <source>
        <strain evidence="2 3">KCTC 13059</strain>
    </source>
</reference>
<dbReference type="PANTHER" id="PTHR43708">
    <property type="entry name" value="CONSERVED EXPRESSED OXIDOREDUCTASE (EUROFUNG)"/>
    <property type="match status" value="1"/>
</dbReference>
<name>A0A3B0B5M4_9BACL</name>
<dbReference type="Pfam" id="PF01408">
    <property type="entry name" value="GFO_IDH_MocA"/>
    <property type="match status" value="1"/>
</dbReference>
<evidence type="ECO:0000313" key="2">
    <source>
        <dbReference type="EMBL" id="RKN66086.1"/>
    </source>
</evidence>
<organism evidence="2 3">
    <name type="scientific">Paenibacillus ginsengarvi</name>
    <dbReference type="NCBI Taxonomy" id="400777"/>
    <lineage>
        <taxon>Bacteria</taxon>
        <taxon>Bacillati</taxon>
        <taxon>Bacillota</taxon>
        <taxon>Bacilli</taxon>
        <taxon>Bacillales</taxon>
        <taxon>Paenibacillaceae</taxon>
        <taxon>Paenibacillus</taxon>
    </lineage>
</organism>
<dbReference type="InterPro" id="IPR051317">
    <property type="entry name" value="Gfo/Idh/MocA_oxidoreduct"/>
</dbReference>
<protein>
    <submittedName>
        <fullName evidence="2">Gfo/Idh/MocA family oxidoreductase</fullName>
    </submittedName>
</protein>
<keyword evidence="3" id="KW-1185">Reference proteome</keyword>
<evidence type="ECO:0000313" key="3">
    <source>
        <dbReference type="Proteomes" id="UP000282311"/>
    </source>
</evidence>
<dbReference type="Gene3D" id="3.40.50.720">
    <property type="entry name" value="NAD(P)-binding Rossmann-like Domain"/>
    <property type="match status" value="1"/>
</dbReference>
<dbReference type="EMBL" id="RBAH01000034">
    <property type="protein sequence ID" value="RKN66086.1"/>
    <property type="molecule type" value="Genomic_DNA"/>
</dbReference>
<proteinExistence type="predicted"/>
<dbReference type="Proteomes" id="UP000282311">
    <property type="component" value="Unassembled WGS sequence"/>
</dbReference>
<dbReference type="GO" id="GO:0000166">
    <property type="term" value="F:nucleotide binding"/>
    <property type="evidence" value="ECO:0007669"/>
    <property type="project" value="InterPro"/>
</dbReference>
<dbReference type="InterPro" id="IPR000683">
    <property type="entry name" value="Gfo/Idh/MocA-like_OxRdtase_N"/>
</dbReference>
<dbReference type="SUPFAM" id="SSF51735">
    <property type="entry name" value="NAD(P)-binding Rossmann-fold domains"/>
    <property type="match status" value="1"/>
</dbReference>